<protein>
    <submittedName>
        <fullName evidence="7">TonB-dependent receptor</fullName>
    </submittedName>
</protein>
<proteinExistence type="predicted"/>
<comment type="subcellular location">
    <subcellularLocation>
        <location evidence="1">Cell outer membrane</location>
    </subcellularLocation>
</comment>
<gene>
    <name evidence="7" type="ORF">GCM10011511_18720</name>
</gene>
<dbReference type="InterPro" id="IPR041700">
    <property type="entry name" value="OMP_b-brl_3"/>
</dbReference>
<evidence type="ECO:0000256" key="2">
    <source>
        <dbReference type="ARBA" id="ARBA00023136"/>
    </source>
</evidence>
<evidence type="ECO:0000313" key="7">
    <source>
        <dbReference type="EMBL" id="GGA95634.1"/>
    </source>
</evidence>
<dbReference type="InterPro" id="IPR012910">
    <property type="entry name" value="Plug_dom"/>
</dbReference>
<dbReference type="GO" id="GO:0009279">
    <property type="term" value="C:cell outer membrane"/>
    <property type="evidence" value="ECO:0007669"/>
    <property type="project" value="UniProtKB-SubCell"/>
</dbReference>
<reference evidence="7" key="2">
    <citation type="submission" date="2020-09" db="EMBL/GenBank/DDBJ databases">
        <authorList>
            <person name="Sun Q."/>
            <person name="Zhou Y."/>
        </authorList>
    </citation>
    <scope>NUCLEOTIDE SEQUENCE</scope>
    <source>
        <strain evidence="7">CGMCC 1.15448</strain>
    </source>
</reference>
<keyword evidence="3" id="KW-0998">Cell outer membrane</keyword>
<name>A0A8J2UBT7_9BACT</name>
<comment type="caution">
    <text evidence="7">The sequence shown here is derived from an EMBL/GenBank/DDBJ whole genome shotgun (WGS) entry which is preliminary data.</text>
</comment>
<keyword evidence="2" id="KW-0472">Membrane</keyword>
<dbReference type="AlphaFoldDB" id="A0A8J2UBT7"/>
<keyword evidence="8" id="KW-1185">Reference proteome</keyword>
<organism evidence="7 8">
    <name type="scientific">Puia dinghuensis</name>
    <dbReference type="NCBI Taxonomy" id="1792502"/>
    <lineage>
        <taxon>Bacteria</taxon>
        <taxon>Pseudomonadati</taxon>
        <taxon>Bacteroidota</taxon>
        <taxon>Chitinophagia</taxon>
        <taxon>Chitinophagales</taxon>
        <taxon>Chitinophagaceae</taxon>
        <taxon>Puia</taxon>
    </lineage>
</organism>
<dbReference type="SUPFAM" id="SSF56935">
    <property type="entry name" value="Porins"/>
    <property type="match status" value="1"/>
</dbReference>
<evidence type="ECO:0000259" key="6">
    <source>
        <dbReference type="Pfam" id="PF14905"/>
    </source>
</evidence>
<keyword evidence="7" id="KW-0675">Receptor</keyword>
<dbReference type="PANTHER" id="PTHR40980">
    <property type="entry name" value="PLUG DOMAIN-CONTAINING PROTEIN"/>
    <property type="match status" value="1"/>
</dbReference>
<evidence type="ECO:0000259" key="5">
    <source>
        <dbReference type="Pfam" id="PF07715"/>
    </source>
</evidence>
<dbReference type="Pfam" id="PF07715">
    <property type="entry name" value="Plug"/>
    <property type="match status" value="1"/>
</dbReference>
<evidence type="ECO:0000256" key="1">
    <source>
        <dbReference type="ARBA" id="ARBA00004442"/>
    </source>
</evidence>
<dbReference type="InterPro" id="IPR037066">
    <property type="entry name" value="Plug_dom_sf"/>
</dbReference>
<dbReference type="Pfam" id="PF14905">
    <property type="entry name" value="OMP_b-brl_3"/>
    <property type="match status" value="1"/>
</dbReference>
<dbReference type="EMBL" id="BMJC01000002">
    <property type="protein sequence ID" value="GGA95634.1"/>
    <property type="molecule type" value="Genomic_DNA"/>
</dbReference>
<feature type="domain" description="TonB-dependent receptor plug" evidence="5">
    <location>
        <begin position="51"/>
        <end position="146"/>
    </location>
</feature>
<feature type="domain" description="Outer membrane protein beta-barrel" evidence="6">
    <location>
        <begin position="304"/>
        <end position="716"/>
    </location>
</feature>
<feature type="region of interest" description="Disordered" evidence="4">
    <location>
        <begin position="727"/>
        <end position="750"/>
    </location>
</feature>
<accession>A0A8J2UBT7</accession>
<dbReference type="Gene3D" id="2.170.130.10">
    <property type="entry name" value="TonB-dependent receptor, plug domain"/>
    <property type="match status" value="1"/>
</dbReference>
<sequence>MQQLATLVTILLLALNTVLLPIIVNAQRLSTAEKADSLKAVTVHGRKPPIEVKADRTIVNVEGSTNSVGQNALDLLRKSPGITVDKDDNISFSGKTGIKIYIDGRQVPLNGTDLADYLKTLQSSDIESIELIANPSARYDAAGNAGIINIRLRKNKAFGDNGSLTGGYYIGTHSNYNGGLALNHRDAHLNWFGNYNYNNTTNTTHMDLYRIQLDTLFDQHSNITPTLSSHTFKTGLDYFLNKNNTLGVMVDGSLTNFSIPTSSNTHIYYLPDGTTDNRQPNRILEADNSAHGYRNNGNLDLNYHHIDSLGHELTMDGDYGIYRIHSDQFQPNLYFTPDGGSLMYSDIFDMLAPTDIDIYTFKTDYDQNFKKGKLDLGLKTSYVTSSNDFRQYDVVATTKLQDTLNSSNFLYKENINAVYANYSRPFKGWAIQAGLRVENTNAKGTSNGYREGITGYQTYDSVFNRHYTDFFPSGAITYNKNPAQQWTLTYSRRIDRPAYQDLNPFEFKLDEYTYRKGNTTLRPQYTNSVGLSYVYKTKLVATLNYSHVKDVFTQLVDTIDRSKAFLIKENLATQDITSLNISYPWQLGRYSIFANVNAYYSLFNANFGAGRTVDLHVFAVNAFVQQSFRIGKDWMADLSGFYTSPAIWQGTFKTHALGNLDAGISKSVLQKKGSVKLSVSDVFYTLHWTAVSDFAGQYLRATGHTESRQLKLYFTYKFGNAQVKAARTRKTGAEEESKRVGAQGGGGLNN</sequence>
<dbReference type="InterPro" id="IPR036942">
    <property type="entry name" value="Beta-barrel_TonB_sf"/>
</dbReference>
<dbReference type="Gene3D" id="2.40.170.20">
    <property type="entry name" value="TonB-dependent receptor, beta-barrel domain"/>
    <property type="match status" value="1"/>
</dbReference>
<evidence type="ECO:0000256" key="3">
    <source>
        <dbReference type="ARBA" id="ARBA00023237"/>
    </source>
</evidence>
<dbReference type="Proteomes" id="UP000607559">
    <property type="component" value="Unassembled WGS sequence"/>
</dbReference>
<dbReference type="RefSeq" id="WP_188930888.1">
    <property type="nucleotide sequence ID" value="NZ_BMJC01000002.1"/>
</dbReference>
<reference evidence="7" key="1">
    <citation type="journal article" date="2014" name="Int. J. Syst. Evol. Microbiol.">
        <title>Complete genome sequence of Corynebacterium casei LMG S-19264T (=DSM 44701T), isolated from a smear-ripened cheese.</title>
        <authorList>
            <consortium name="US DOE Joint Genome Institute (JGI-PGF)"/>
            <person name="Walter F."/>
            <person name="Albersmeier A."/>
            <person name="Kalinowski J."/>
            <person name="Ruckert C."/>
        </authorList>
    </citation>
    <scope>NUCLEOTIDE SEQUENCE</scope>
    <source>
        <strain evidence="7">CGMCC 1.15448</strain>
    </source>
</reference>
<evidence type="ECO:0000313" key="8">
    <source>
        <dbReference type="Proteomes" id="UP000607559"/>
    </source>
</evidence>
<evidence type="ECO:0000256" key="4">
    <source>
        <dbReference type="SAM" id="MobiDB-lite"/>
    </source>
</evidence>
<dbReference type="PANTHER" id="PTHR40980:SF4">
    <property type="entry name" value="TONB-DEPENDENT RECEPTOR-LIKE BETA-BARREL DOMAIN-CONTAINING PROTEIN"/>
    <property type="match status" value="1"/>
</dbReference>